<accession>A0A328DG22</accession>
<name>A0A328DG22_9ASTE</name>
<organism evidence="2 3">
    <name type="scientific">Cuscuta australis</name>
    <dbReference type="NCBI Taxonomy" id="267555"/>
    <lineage>
        <taxon>Eukaryota</taxon>
        <taxon>Viridiplantae</taxon>
        <taxon>Streptophyta</taxon>
        <taxon>Embryophyta</taxon>
        <taxon>Tracheophyta</taxon>
        <taxon>Spermatophyta</taxon>
        <taxon>Magnoliopsida</taxon>
        <taxon>eudicotyledons</taxon>
        <taxon>Gunneridae</taxon>
        <taxon>Pentapetalae</taxon>
        <taxon>asterids</taxon>
        <taxon>lamiids</taxon>
        <taxon>Solanales</taxon>
        <taxon>Convolvulaceae</taxon>
        <taxon>Cuscuteae</taxon>
        <taxon>Cuscuta</taxon>
        <taxon>Cuscuta subgen. Grammica</taxon>
        <taxon>Cuscuta sect. Cleistogrammica</taxon>
    </lineage>
</organism>
<dbReference type="Proteomes" id="UP000249390">
    <property type="component" value="Unassembled WGS sequence"/>
</dbReference>
<feature type="region of interest" description="Disordered" evidence="1">
    <location>
        <begin position="1"/>
        <end position="64"/>
    </location>
</feature>
<evidence type="ECO:0000313" key="3">
    <source>
        <dbReference type="Proteomes" id="UP000249390"/>
    </source>
</evidence>
<feature type="region of interest" description="Disordered" evidence="1">
    <location>
        <begin position="142"/>
        <end position="194"/>
    </location>
</feature>
<dbReference type="EMBL" id="NQVE01000142">
    <property type="protein sequence ID" value="RAL44677.1"/>
    <property type="molecule type" value="Genomic_DNA"/>
</dbReference>
<evidence type="ECO:0000313" key="2">
    <source>
        <dbReference type="EMBL" id="RAL44677.1"/>
    </source>
</evidence>
<proteinExistence type="predicted"/>
<gene>
    <name evidence="2" type="ORF">DM860_003436</name>
</gene>
<feature type="compositionally biased region" description="Pro residues" evidence="1">
    <location>
        <begin position="165"/>
        <end position="191"/>
    </location>
</feature>
<reference evidence="2 3" key="1">
    <citation type="submission" date="2018-06" db="EMBL/GenBank/DDBJ databases">
        <title>The Genome of Cuscuta australis (Dodder) Provides Insight into the Evolution of Plant Parasitism.</title>
        <authorList>
            <person name="Liu H."/>
        </authorList>
    </citation>
    <scope>NUCLEOTIDE SEQUENCE [LARGE SCALE GENOMIC DNA]</scope>
    <source>
        <strain evidence="3">cv. Yunnan</strain>
        <tissue evidence="2">Vines</tissue>
    </source>
</reference>
<feature type="compositionally biased region" description="Pro residues" evidence="1">
    <location>
        <begin position="21"/>
        <end position="59"/>
    </location>
</feature>
<keyword evidence="3" id="KW-1185">Reference proteome</keyword>
<evidence type="ECO:0000256" key="1">
    <source>
        <dbReference type="SAM" id="MobiDB-lite"/>
    </source>
</evidence>
<protein>
    <submittedName>
        <fullName evidence="2">Uncharacterized protein</fullName>
    </submittedName>
</protein>
<dbReference type="AlphaFoldDB" id="A0A328DG22"/>
<comment type="caution">
    <text evidence="2">The sequence shown here is derived from an EMBL/GenBank/DDBJ whole genome shotgun (WGS) entry which is preliminary data.</text>
</comment>
<sequence>MDPAVIRPPKCRGPCCSKSAAPPPPPQTPPAKAAEPPPPPPPPQPVQEPAARPPPPPPQLQMEPPMEIMHRPQMEVLPPPPPHGQPLFNLRAPPAHMRGYWDGIEHLSRIPRLENIEMTVARGYKVNFRDYPCDFHHDSRNARNCQPHPSTPLPVEYSSHQYHCAPPPPPGNFQGPPPPGNYQGPPPPPPSNGYYQTYQYNYFSDENPNGCTVM</sequence>